<gene>
    <name evidence="3" type="ORF">Desaf_3382</name>
</gene>
<dbReference type="Pfam" id="PF21277">
    <property type="entry name" value="T6SS_VgrG3-like_C"/>
    <property type="match status" value="1"/>
</dbReference>
<dbReference type="STRING" id="690850.Desaf_3382"/>
<dbReference type="InterPro" id="IPR049073">
    <property type="entry name" value="T6SS_VgrG3-like_C"/>
</dbReference>
<dbReference type="AlphaFoldDB" id="F3YWU5"/>
<proteinExistence type="predicted"/>
<evidence type="ECO:0000259" key="2">
    <source>
        <dbReference type="Pfam" id="PF21277"/>
    </source>
</evidence>
<dbReference type="EMBL" id="CP003221">
    <property type="protein sequence ID" value="EGJ51669.1"/>
    <property type="molecule type" value="Genomic_DNA"/>
</dbReference>
<name>F3YWU5_DESAF</name>
<protein>
    <recommendedName>
        <fullName evidence="2">Type VI secretion system spike protein VgrG3-like C-terminal domain-containing protein</fullName>
    </recommendedName>
</protein>
<dbReference type="eggNOG" id="COG1388">
    <property type="taxonomic scope" value="Bacteria"/>
</dbReference>
<feature type="region of interest" description="Disordered" evidence="1">
    <location>
        <begin position="97"/>
        <end position="150"/>
    </location>
</feature>
<evidence type="ECO:0000313" key="4">
    <source>
        <dbReference type="Proteomes" id="UP000007844"/>
    </source>
</evidence>
<feature type="region of interest" description="Disordered" evidence="1">
    <location>
        <begin position="1"/>
        <end position="33"/>
    </location>
</feature>
<reference evidence="3 4" key="1">
    <citation type="journal article" date="2011" name="J. Bacteriol.">
        <title>Genome sequence of the mercury-methylating and pleomorphic Desulfovibrio africanus Strain Walvis Bay.</title>
        <authorList>
            <person name="Brown S.D."/>
            <person name="Wall J.D."/>
            <person name="Kucken A.M."/>
            <person name="Gilmour C.C."/>
            <person name="Podar M."/>
            <person name="Brandt C.C."/>
            <person name="Teshima H."/>
            <person name="Detter J.C."/>
            <person name="Han C.S."/>
            <person name="Land M.L."/>
            <person name="Lucas S."/>
            <person name="Han J."/>
            <person name="Pennacchio L."/>
            <person name="Nolan M."/>
            <person name="Pitluck S."/>
            <person name="Woyke T."/>
            <person name="Goodwin L."/>
            <person name="Palumbo A.V."/>
            <person name="Elias D.A."/>
        </authorList>
    </citation>
    <scope>NUCLEOTIDE SEQUENCE [LARGE SCALE GENOMIC DNA]</scope>
    <source>
        <strain evidence="3 4">Walvis Bay</strain>
    </source>
</reference>
<sequence length="371" mass="39757">MTNIQSKLNNILSAPTAEPQSQARRQSVSANPTDFRKTMETMRQAIDLAMADRFLNVSMGWDEQDEEERPGGGIGLNSLGMNMLATLGKLQAYQNSDADQGHLPQGRSSAKVSTGSPNVETASKSTHEAAPEAGRPNGEASMETDSEQAEVSMEEIMGVLARAFESGGEGSQAIGWDKVGGTSYGMFQLSSRQGSMDNFLTFLDGEAPEWSARLRKAGPSNTGGRDGAMPREWRAIAAENPELFEALQQRFINETHYQPALQAIQERTGLNIASFPKALQEVLFSTAVQHGPAGAANIFAQAAGGLDGIIGQAEFSGEAIAENLIREIYTLRSTRFGSSTAQVQAAVRNRLKSEHKLAMNLLGGMDGSELA</sequence>
<feature type="domain" description="Type VI secretion system spike protein VgrG3-like C-terminal" evidence="2">
    <location>
        <begin position="158"/>
        <end position="354"/>
    </location>
</feature>
<feature type="compositionally biased region" description="Polar residues" evidence="1">
    <location>
        <begin position="1"/>
        <end position="32"/>
    </location>
</feature>
<organism evidence="3 4">
    <name type="scientific">Desulfocurvibacter africanus subsp. africanus str. Walvis Bay</name>
    <dbReference type="NCBI Taxonomy" id="690850"/>
    <lineage>
        <taxon>Bacteria</taxon>
        <taxon>Pseudomonadati</taxon>
        <taxon>Thermodesulfobacteriota</taxon>
        <taxon>Desulfovibrionia</taxon>
        <taxon>Desulfovibrionales</taxon>
        <taxon>Desulfovibrionaceae</taxon>
        <taxon>Desulfocurvibacter</taxon>
    </lineage>
</organism>
<accession>F3YWU5</accession>
<dbReference type="HOGENOM" id="CLU_745410_0_0_7"/>
<keyword evidence="4" id="KW-1185">Reference proteome</keyword>
<dbReference type="KEGG" id="daf:Desaf_3382"/>
<feature type="compositionally biased region" description="Polar residues" evidence="1">
    <location>
        <begin position="106"/>
        <end position="124"/>
    </location>
</feature>
<evidence type="ECO:0000256" key="1">
    <source>
        <dbReference type="SAM" id="MobiDB-lite"/>
    </source>
</evidence>
<dbReference type="Proteomes" id="UP000007844">
    <property type="component" value="Chromosome"/>
</dbReference>
<evidence type="ECO:0000313" key="3">
    <source>
        <dbReference type="EMBL" id="EGJ51669.1"/>
    </source>
</evidence>